<protein>
    <submittedName>
        <fullName evidence="1">Phage late control protein Gpd</fullName>
    </submittedName>
</protein>
<comment type="caution">
    <text evidence="1">The sequence shown here is derived from an EMBL/GenBank/DDBJ whole genome shotgun (WGS) entry which is preliminary data.</text>
</comment>
<dbReference type="EMBL" id="MZGT01000016">
    <property type="protein sequence ID" value="OPJ63681.1"/>
    <property type="molecule type" value="Genomic_DNA"/>
</dbReference>
<dbReference type="SUPFAM" id="SSF69279">
    <property type="entry name" value="Phage tail proteins"/>
    <property type="match status" value="1"/>
</dbReference>
<dbReference type="RefSeq" id="WP_079439069.1">
    <property type="nucleotide sequence ID" value="NZ_MZGT01000016.1"/>
</dbReference>
<name>A0A1V4IUG2_9CLOT</name>
<dbReference type="Proteomes" id="UP000191056">
    <property type="component" value="Unassembled WGS sequence"/>
</dbReference>
<sequence>MDGRRVSVSVEYAGVDITKYIESDLLSFKYTDNASENADDIEIELKDESSKWLNDWFPEKGDTIKATINTTNWNKDGDIGSLYCGSFVVDEPEYSGPPRRMTIKAISIPSNTNFTSTKKSKAWEKINLKSIAQNIADDSGLEIFFDAPSNPYYERKDQSETADMNFLSDLCKKEGFGFKVTDSKIVIFDESKYENQDAIITLDANSGLINTYKFKTTLTNSSYSGCKVKYKNSKKGTTIEYLYTIKDLEDNDKVYEVNKVVGSLDEAKRLAQKTLRGLNKKECTASLNVFGDLRYLGAVCIQLNGFGKFTGKYFVDKALHNIPNYNIDLEMHRVLEGY</sequence>
<evidence type="ECO:0000313" key="1">
    <source>
        <dbReference type="EMBL" id="OPJ63681.1"/>
    </source>
</evidence>
<dbReference type="STRING" id="225345.CLCHR_14960"/>
<reference evidence="1 2" key="1">
    <citation type="submission" date="2017-03" db="EMBL/GenBank/DDBJ databases">
        <title>Genome sequence of Clostridium chromiireducens DSM 23318.</title>
        <authorList>
            <person name="Poehlein A."/>
            <person name="Daniel R."/>
        </authorList>
    </citation>
    <scope>NUCLEOTIDE SEQUENCE [LARGE SCALE GENOMIC DNA]</scope>
    <source>
        <strain evidence="1 2">DSM 23318</strain>
    </source>
</reference>
<keyword evidence="2" id="KW-1185">Reference proteome</keyword>
<accession>A0A1V4IUG2</accession>
<proteinExistence type="predicted"/>
<organism evidence="1 2">
    <name type="scientific">Clostridium chromiireducens</name>
    <dbReference type="NCBI Taxonomy" id="225345"/>
    <lineage>
        <taxon>Bacteria</taxon>
        <taxon>Bacillati</taxon>
        <taxon>Bacillota</taxon>
        <taxon>Clostridia</taxon>
        <taxon>Eubacteriales</taxon>
        <taxon>Clostridiaceae</taxon>
        <taxon>Clostridium</taxon>
    </lineage>
</organism>
<evidence type="ECO:0000313" key="2">
    <source>
        <dbReference type="Proteomes" id="UP000191056"/>
    </source>
</evidence>
<dbReference type="OrthoDB" id="9800780at2"/>
<dbReference type="AlphaFoldDB" id="A0A1V4IUG2"/>
<gene>
    <name evidence="1" type="ORF">CLCHR_14960</name>
</gene>